<dbReference type="SUPFAM" id="SSF51445">
    <property type="entry name" value="(Trans)glycosidases"/>
    <property type="match status" value="1"/>
</dbReference>
<evidence type="ECO:0000313" key="3">
    <source>
        <dbReference type="Proteomes" id="UP001054854"/>
    </source>
</evidence>
<evidence type="ECO:0000256" key="1">
    <source>
        <dbReference type="SAM" id="MobiDB-lite"/>
    </source>
</evidence>
<dbReference type="InterPro" id="IPR017853">
    <property type="entry name" value="GH"/>
</dbReference>
<evidence type="ECO:0000313" key="2">
    <source>
        <dbReference type="EMBL" id="GHJ28434.1"/>
    </source>
</evidence>
<dbReference type="Gene3D" id="3.20.20.80">
    <property type="entry name" value="Glycosidases"/>
    <property type="match status" value="1"/>
</dbReference>
<comment type="caution">
    <text evidence="2">The sequence shown here is derived from an EMBL/GenBank/DDBJ whole genome shotgun (WGS) entry which is preliminary data.</text>
</comment>
<reference evidence="2" key="1">
    <citation type="submission" date="2024-05" db="EMBL/GenBank/DDBJ databases">
        <title>Whole genome shotgun sequence of Streptomyces hygroscopicus NBRC 113678.</title>
        <authorList>
            <person name="Komaki H."/>
            <person name="Tamura T."/>
        </authorList>
    </citation>
    <scope>NUCLEOTIDE SEQUENCE</scope>
    <source>
        <strain evidence="2">N11-34</strain>
    </source>
</reference>
<feature type="compositionally biased region" description="Basic and acidic residues" evidence="1">
    <location>
        <begin position="1"/>
        <end position="11"/>
    </location>
</feature>
<feature type="region of interest" description="Disordered" evidence="1">
    <location>
        <begin position="1"/>
        <end position="75"/>
    </location>
</feature>
<accession>A0ABQ3TYN3</accession>
<keyword evidence="3" id="KW-1185">Reference proteome</keyword>
<feature type="compositionally biased region" description="Low complexity" evidence="1">
    <location>
        <begin position="12"/>
        <end position="25"/>
    </location>
</feature>
<organism evidence="2 3">
    <name type="scientific">Streptomyces hygroscopicus</name>
    <dbReference type="NCBI Taxonomy" id="1912"/>
    <lineage>
        <taxon>Bacteria</taxon>
        <taxon>Bacillati</taxon>
        <taxon>Actinomycetota</taxon>
        <taxon>Actinomycetes</taxon>
        <taxon>Kitasatosporales</taxon>
        <taxon>Streptomycetaceae</taxon>
        <taxon>Streptomyces</taxon>
        <taxon>Streptomyces violaceusniger group</taxon>
    </lineage>
</organism>
<sequence>MPRDRTDRTDRTNGTSRTSRTSPTSRTDRTDRTTGRAQRRVAREVARGAARRAGSAAGRLGRGRPVLVPHGPRPLPKWPGRVMAGTAVLVAVPLLAAGVSLRLRYAGAPAPGTRTRGRDAVWLGHAWVDGRNGEARLAELVRRIRDTGVQDLYVHAGPLEHDGGLPASRRPKARWLVDAVRRELPGVRVQAWLGDVLSTEGRTGMDLGEPATRERIVRSAHQVLKAGFEGVHFDLEPVHSGDRDYLSLLDEVREVTRAHRVPLSVAAHQIDPLPSLHSLAGFAAGHPKWWSPSYFGEVARRVDQIAVMSYDTAMPLESLYGGYVARQTRLALEATPRGTDLLMGLPAFHTDDIGHHESAETVAAAVRGVRLALSREDTRRARFGVALYVDFAATPGDWAAYREGWGTYGQRSGPCRES</sequence>
<protein>
    <submittedName>
        <fullName evidence="2">Membrane protein</fullName>
    </submittedName>
</protein>
<dbReference type="Proteomes" id="UP001054854">
    <property type="component" value="Unassembled WGS sequence"/>
</dbReference>
<feature type="compositionally biased region" description="Low complexity" evidence="1">
    <location>
        <begin position="47"/>
        <end position="59"/>
    </location>
</feature>
<gene>
    <name evidence="2" type="ORF">TPA0910_28670</name>
</gene>
<proteinExistence type="predicted"/>
<name>A0ABQ3TYN3_STRHY</name>
<dbReference type="EMBL" id="BNEK01000003">
    <property type="protein sequence ID" value="GHJ28434.1"/>
    <property type="molecule type" value="Genomic_DNA"/>
</dbReference>